<dbReference type="PANTHER" id="PTHR30007">
    <property type="entry name" value="PHP DOMAIN PROTEIN"/>
    <property type="match status" value="1"/>
</dbReference>
<dbReference type="RefSeq" id="WP_003006476.1">
    <property type="nucleotide sequence ID" value="NZ_AOHC02000041.1"/>
</dbReference>
<name>N1W9P1_9LEPT</name>
<accession>N1W9P1</accession>
<sequence>MFGSKSTLHRRFQEWVDAGVFDKIEKEALKLYERSIKIRTKRMAEDGSFAKAPKGGFHGTPSNGSRQKRHLKAYSRRSAWSTIVAFVLACAETHDSKLIFPTLKKFKVFRNKQLLKPEILSLYKAYASKTIKSNLKKKNIQYRIPNKTNAKNPVFIPKLKPFRWIVERTFAWFNAFRAVKTRWEFKIENYSAFFYLRTPSFYLE</sequence>
<organism evidence="1 2">
    <name type="scientific">Leptospira weilii serovar Ranarum str. ICFT</name>
    <dbReference type="NCBI Taxonomy" id="1218598"/>
    <lineage>
        <taxon>Bacteria</taxon>
        <taxon>Pseudomonadati</taxon>
        <taxon>Spirochaetota</taxon>
        <taxon>Spirochaetia</taxon>
        <taxon>Leptospirales</taxon>
        <taxon>Leptospiraceae</taxon>
        <taxon>Leptospira</taxon>
    </lineage>
</organism>
<gene>
    <name evidence="1" type="ORF">LEP1GSC060_3471</name>
</gene>
<dbReference type="AlphaFoldDB" id="N1W9P1"/>
<evidence type="ECO:0000313" key="2">
    <source>
        <dbReference type="Proteomes" id="UP000012313"/>
    </source>
</evidence>
<dbReference type="EMBL" id="AOHC02000041">
    <property type="protein sequence ID" value="EMY76936.1"/>
    <property type="molecule type" value="Genomic_DNA"/>
</dbReference>
<evidence type="ECO:0000313" key="1">
    <source>
        <dbReference type="EMBL" id="EMY76936.1"/>
    </source>
</evidence>
<comment type="caution">
    <text evidence="1">The sequence shown here is derived from an EMBL/GenBank/DDBJ whole genome shotgun (WGS) entry which is preliminary data.</text>
</comment>
<dbReference type="NCBIfam" id="NF033580">
    <property type="entry name" value="transpos_IS5_3"/>
    <property type="match status" value="1"/>
</dbReference>
<reference evidence="1" key="1">
    <citation type="submission" date="2013-03" db="EMBL/GenBank/DDBJ databases">
        <authorList>
            <person name="Harkins D.M."/>
            <person name="Durkin A.S."/>
            <person name="Brinkac L.M."/>
            <person name="Haft D.H."/>
            <person name="Selengut J.D."/>
            <person name="Sanka R."/>
            <person name="DePew J."/>
            <person name="Purushe J."/>
            <person name="Hartskeerl R.A."/>
            <person name="Ahmed A."/>
            <person name="van der Linden H."/>
            <person name="Goris M.G.A."/>
            <person name="Vinetz J.M."/>
            <person name="Sutton G.G."/>
            <person name="Nierman W.C."/>
            <person name="Fouts D.E."/>
        </authorList>
    </citation>
    <scope>NUCLEOTIDE SEQUENCE [LARGE SCALE GENOMIC DNA]</scope>
    <source>
        <strain evidence="1">ICFT</strain>
    </source>
</reference>
<proteinExistence type="predicted"/>
<protein>
    <submittedName>
        <fullName evidence="1">Transposase, IS4 family</fullName>
    </submittedName>
</protein>
<keyword evidence="2" id="KW-1185">Reference proteome</keyword>
<dbReference type="Proteomes" id="UP000012313">
    <property type="component" value="Unassembled WGS sequence"/>
</dbReference>